<dbReference type="EMBL" id="JBHMDY010000032">
    <property type="protein sequence ID" value="MFB9261434.1"/>
    <property type="molecule type" value="Genomic_DNA"/>
</dbReference>
<feature type="binding site" evidence="5">
    <location>
        <position position="213"/>
    </location>
    <ligand>
        <name>L-glutamate</name>
        <dbReference type="ChEBI" id="CHEBI:29985"/>
    </ligand>
</feature>
<evidence type="ECO:0000256" key="3">
    <source>
        <dbReference type="ARBA" id="ARBA00022840"/>
    </source>
</evidence>
<feature type="region of interest" description="Disordered" evidence="7">
    <location>
        <begin position="1"/>
        <end position="23"/>
    </location>
</feature>
<dbReference type="Proteomes" id="UP001589700">
    <property type="component" value="Unassembled WGS sequence"/>
</dbReference>
<dbReference type="EC" id="6.1.1.-" evidence="5"/>
<keyword evidence="6" id="KW-0648">Protein biosynthesis</keyword>
<feature type="binding site" evidence="5">
    <location>
        <position position="54"/>
    </location>
    <ligand>
        <name>L-glutamate</name>
        <dbReference type="ChEBI" id="CHEBI:29985"/>
    </ligand>
</feature>
<keyword evidence="10" id="KW-1185">Reference proteome</keyword>
<feature type="binding site" evidence="5">
    <location>
        <position position="112"/>
    </location>
    <ligand>
        <name>Zn(2+)</name>
        <dbReference type="ChEBI" id="CHEBI:29105"/>
    </ligand>
</feature>
<keyword evidence="4 5" id="KW-0030">Aminoacyl-tRNA synthetase</keyword>
<feature type="compositionally biased region" description="Polar residues" evidence="7">
    <location>
        <begin position="1"/>
        <end position="10"/>
    </location>
</feature>
<feature type="binding site" evidence="5">
    <location>
        <begin position="18"/>
        <end position="22"/>
    </location>
    <ligand>
        <name>L-glutamate</name>
        <dbReference type="ChEBI" id="CHEBI:29985"/>
    </ligand>
</feature>
<feature type="short sequence motif" description="'KMSKS' region" evidence="5">
    <location>
        <begin position="251"/>
        <end position="255"/>
    </location>
</feature>
<keyword evidence="3 5" id="KW-0067">ATP-binding</keyword>
<feature type="binding site" evidence="5">
    <location>
        <position position="135"/>
    </location>
    <ligand>
        <name>Zn(2+)</name>
        <dbReference type="ChEBI" id="CHEBI:29105"/>
    </ligand>
</feature>
<comment type="caution">
    <text evidence="9">The sequence shown here is derived from an EMBL/GenBank/DDBJ whole genome shotgun (WGS) entry which is preliminary data.</text>
</comment>
<dbReference type="Pfam" id="PF00749">
    <property type="entry name" value="tRNA-synt_1c"/>
    <property type="match status" value="1"/>
</dbReference>
<keyword evidence="5" id="KW-0862">Zinc</keyword>
<feature type="domain" description="Glutamyl/glutaminyl-tRNA synthetase class Ib catalytic" evidence="8">
    <location>
        <begin position="18"/>
        <end position="284"/>
    </location>
</feature>
<gene>
    <name evidence="9" type="primary">gluQRS</name>
    <name evidence="5" type="synonym">gluQ</name>
    <name evidence="9" type="ORF">ACFFVD_16760</name>
</gene>
<comment type="similarity">
    <text evidence="5">Belongs to the class-I aminoacyl-tRNA synthetase family. GluQ subfamily.</text>
</comment>
<feature type="binding site" evidence="5">
    <location>
        <position position="131"/>
    </location>
    <ligand>
        <name>Zn(2+)</name>
        <dbReference type="ChEBI" id="CHEBI:29105"/>
    </ligand>
</feature>
<protein>
    <recommendedName>
        <fullName evidence="5">Glutamyl-Q tRNA(Asp) synthetase</fullName>
        <shortName evidence="5">Glu-Q-RSs</shortName>
        <ecNumber evidence="5">6.1.1.-</ecNumber>
    </recommendedName>
</protein>
<feature type="binding site" evidence="5">
    <location>
        <position position="254"/>
    </location>
    <ligand>
        <name>ATP</name>
        <dbReference type="ChEBI" id="CHEBI:30616"/>
    </ligand>
</feature>
<evidence type="ECO:0000259" key="8">
    <source>
        <dbReference type="Pfam" id="PF00749"/>
    </source>
</evidence>
<feature type="short sequence motif" description="'HIGH' region" evidence="5">
    <location>
        <begin position="21"/>
        <end position="31"/>
    </location>
</feature>
<evidence type="ECO:0000313" key="9">
    <source>
        <dbReference type="EMBL" id="MFB9261434.1"/>
    </source>
</evidence>
<dbReference type="NCBIfam" id="TIGR03838">
    <property type="entry name" value="queuosine_YadB"/>
    <property type="match status" value="1"/>
</dbReference>
<dbReference type="InterPro" id="IPR049940">
    <property type="entry name" value="GluQ/Sye"/>
</dbReference>
<feature type="binding site" evidence="5">
    <location>
        <position position="110"/>
    </location>
    <ligand>
        <name>Zn(2+)</name>
        <dbReference type="ChEBI" id="CHEBI:29105"/>
    </ligand>
</feature>
<keyword evidence="2 5" id="KW-0547">Nucleotide-binding</keyword>
<dbReference type="InterPro" id="IPR022380">
    <property type="entry name" value="Glu-Q_tRNA(Asp)_Synthase"/>
</dbReference>
<dbReference type="GO" id="GO:0016874">
    <property type="term" value="F:ligase activity"/>
    <property type="evidence" value="ECO:0007669"/>
    <property type="project" value="UniProtKB-KW"/>
</dbReference>
<sequence>MTSPSPQLSDGQPAGAGRYAPSPSGDLHLGNLRTAVIAWLLARDSGRQFRMRVDDLDTARARPGVAQRQLADLAAIGIDWDGDILWQSQRFDAYAAATAQLTQRGLVYECYCSRREIAEAPRAPHSPPGSYPGTCRDLPESIREQRRAALGNGRTPALRLRAEVTELTITDQVHGDCTGVVDDVVLRRGDGVWAYNLAVVVDDAAQGVDQVVRGEDLLSSTPRQAYLADLLGVARPEYAHVPLAVNAAGERLAKRDGAVTLADLAEEGTTTRSAVARIVASLGGPDGADSIESLRGVVTPESLRSGPWVFD</sequence>
<evidence type="ECO:0000256" key="4">
    <source>
        <dbReference type="ARBA" id="ARBA00023146"/>
    </source>
</evidence>
<evidence type="ECO:0000256" key="7">
    <source>
        <dbReference type="SAM" id="MobiDB-lite"/>
    </source>
</evidence>
<proteinExistence type="inferred from homology"/>
<name>A0ABV5JXJ1_9ACTN</name>
<dbReference type="NCBIfam" id="NF004315">
    <property type="entry name" value="PRK05710.1-4"/>
    <property type="match status" value="1"/>
</dbReference>
<comment type="cofactor">
    <cofactor evidence="5">
        <name>Zn(2+)</name>
        <dbReference type="ChEBI" id="CHEBI:29105"/>
    </cofactor>
    <text evidence="5">Binds 1 zinc ion per subunit.</text>
</comment>
<reference evidence="9 10" key="1">
    <citation type="submission" date="2024-09" db="EMBL/GenBank/DDBJ databases">
        <authorList>
            <person name="Sun Q."/>
            <person name="Mori K."/>
        </authorList>
    </citation>
    <scope>NUCLEOTIDE SEQUENCE [LARGE SCALE GENOMIC DNA]</scope>
    <source>
        <strain evidence="9 10">CCM 7659</strain>
    </source>
</reference>
<dbReference type="PROSITE" id="PS00178">
    <property type="entry name" value="AA_TRNA_LIGASE_I"/>
    <property type="match status" value="1"/>
</dbReference>
<keyword evidence="1 5" id="KW-0436">Ligase</keyword>
<feature type="binding site" evidence="5">
    <location>
        <position position="195"/>
    </location>
    <ligand>
        <name>L-glutamate</name>
        <dbReference type="ChEBI" id="CHEBI:29985"/>
    </ligand>
</feature>
<comment type="function">
    <text evidence="5">Catalyzes the tRNA-independent activation of glutamate in presence of ATP and the subsequent transfer of glutamate onto a tRNA(Asp). Glutamate is transferred on the 2-amino-5-(4,5-dihydroxy-2-cyclopenten-1-yl) moiety of the queuosine in the wobble position of the QUC anticodon.</text>
</comment>
<dbReference type="InterPro" id="IPR001412">
    <property type="entry name" value="aa-tRNA-synth_I_CS"/>
</dbReference>
<evidence type="ECO:0000256" key="1">
    <source>
        <dbReference type="ARBA" id="ARBA00022598"/>
    </source>
</evidence>
<evidence type="ECO:0000313" key="10">
    <source>
        <dbReference type="Proteomes" id="UP001589700"/>
    </source>
</evidence>
<dbReference type="HAMAP" id="MF_01428">
    <property type="entry name" value="Glu_Q_tRNA_synth"/>
    <property type="match status" value="1"/>
</dbReference>
<dbReference type="PANTHER" id="PTHR43311:SF1">
    <property type="entry name" value="GLUTAMYL-Q TRNA(ASP) SYNTHETASE"/>
    <property type="match status" value="1"/>
</dbReference>
<dbReference type="PANTHER" id="PTHR43311">
    <property type="entry name" value="GLUTAMATE--TRNA LIGASE"/>
    <property type="match status" value="1"/>
</dbReference>
<evidence type="ECO:0000256" key="6">
    <source>
        <dbReference type="RuleBase" id="RU363037"/>
    </source>
</evidence>
<dbReference type="RefSeq" id="WP_380024350.1">
    <property type="nucleotide sequence ID" value="NZ_JBHMDY010000032.1"/>
</dbReference>
<organism evidence="9 10">
    <name type="scientific">Dietzia aerolata</name>
    <dbReference type="NCBI Taxonomy" id="595984"/>
    <lineage>
        <taxon>Bacteria</taxon>
        <taxon>Bacillati</taxon>
        <taxon>Actinomycetota</taxon>
        <taxon>Actinomycetes</taxon>
        <taxon>Mycobacteriales</taxon>
        <taxon>Dietziaceae</taxon>
        <taxon>Dietzia</taxon>
    </lineage>
</organism>
<evidence type="ECO:0000256" key="5">
    <source>
        <dbReference type="HAMAP-Rule" id="MF_01428"/>
    </source>
</evidence>
<dbReference type="NCBIfam" id="NF004314">
    <property type="entry name" value="PRK05710.1-3"/>
    <property type="match status" value="1"/>
</dbReference>
<accession>A0ABV5JXJ1</accession>
<evidence type="ECO:0000256" key="2">
    <source>
        <dbReference type="ARBA" id="ARBA00022741"/>
    </source>
</evidence>
<keyword evidence="5" id="KW-0479">Metal-binding</keyword>
<dbReference type="InterPro" id="IPR020058">
    <property type="entry name" value="Glu/Gln-tRNA-synth_Ib_cat-dom"/>
</dbReference>